<gene>
    <name evidence="11" type="ORF">CR162_14125</name>
</gene>
<keyword evidence="7" id="KW-0456">Lyase</keyword>
<organism evidence="11 12">
    <name type="scientific">Teichococcus rhizosphaerae</name>
    <dbReference type="NCBI Taxonomy" id="1335062"/>
    <lineage>
        <taxon>Bacteria</taxon>
        <taxon>Pseudomonadati</taxon>
        <taxon>Pseudomonadota</taxon>
        <taxon>Alphaproteobacteria</taxon>
        <taxon>Acetobacterales</taxon>
        <taxon>Roseomonadaceae</taxon>
        <taxon>Roseomonas</taxon>
    </lineage>
</organism>
<dbReference type="AlphaFoldDB" id="A0A2C7AB02"/>
<evidence type="ECO:0000256" key="1">
    <source>
        <dbReference type="ARBA" id="ARBA00001933"/>
    </source>
</evidence>
<dbReference type="InterPro" id="IPR005860">
    <property type="entry name" value="CobD"/>
</dbReference>
<evidence type="ECO:0000256" key="6">
    <source>
        <dbReference type="ARBA" id="ARBA00022898"/>
    </source>
</evidence>
<dbReference type="EC" id="4.1.1.81" evidence="4"/>
<evidence type="ECO:0000256" key="8">
    <source>
        <dbReference type="ARBA" id="ARBA00029996"/>
    </source>
</evidence>
<dbReference type="GO" id="GO:0030170">
    <property type="term" value="F:pyridoxal phosphate binding"/>
    <property type="evidence" value="ECO:0007669"/>
    <property type="project" value="InterPro"/>
</dbReference>
<sequence>MVADGLEHGGRLGAARRRFPGAPEPFLDLSTGINPIPWPVPPLPPTAFARLPEPEEEAALRAAAATAYGAVSPEMVAAVPGTQLLIQLLPRLFPRPALRVLSPTYAEHAACWRAAGTAVEEVAEFGALEGAGDRGGAALLCNPNNPDGRRFPPGALRALAERMAARGGLLVVDEAFAELEPDMPGLAGLLPHPALILLRSFGKSHGLAGLRLGFALAAPERAAAIRAALGPWAVSGPAIAIGRAALADAAWREAAALRLARDAARLDALLEGAGLRVLGGTRLFRLAEGDAAHWHDRLGRAGILVRRFSARPRWLRFGLPGDEAAWARLSNALI</sequence>
<comment type="function">
    <text evidence="2">Decarboxylates L-threonine-O-3-phosphate to yield (R)-1-amino-2-propanol O-2-phosphate, the precursor for the linkage between the nucleotide loop and the corrin ring in cobalamin.</text>
</comment>
<feature type="domain" description="Aminotransferase class I/classII large" evidence="10">
    <location>
        <begin position="49"/>
        <end position="325"/>
    </location>
</feature>
<dbReference type="NCBIfam" id="TIGR01140">
    <property type="entry name" value="L_thr_O3P_dcar"/>
    <property type="match status" value="1"/>
</dbReference>
<dbReference type="PANTHER" id="PTHR42885">
    <property type="entry name" value="HISTIDINOL-PHOSPHATE AMINOTRANSFERASE-RELATED"/>
    <property type="match status" value="1"/>
</dbReference>
<comment type="cofactor">
    <cofactor evidence="1">
        <name>pyridoxal 5'-phosphate</name>
        <dbReference type="ChEBI" id="CHEBI:597326"/>
    </cofactor>
</comment>
<evidence type="ECO:0000256" key="4">
    <source>
        <dbReference type="ARBA" id="ARBA00012285"/>
    </source>
</evidence>
<evidence type="ECO:0000313" key="12">
    <source>
        <dbReference type="Proteomes" id="UP000223527"/>
    </source>
</evidence>
<dbReference type="OrthoDB" id="9799304at2"/>
<dbReference type="InterPro" id="IPR004839">
    <property type="entry name" value="Aminotransferase_I/II_large"/>
</dbReference>
<dbReference type="RefSeq" id="WP_099096178.1">
    <property type="nucleotide sequence ID" value="NZ_PDNU01000028.1"/>
</dbReference>
<evidence type="ECO:0000313" key="11">
    <source>
        <dbReference type="EMBL" id="PHK94264.1"/>
    </source>
</evidence>
<reference evidence="11 12" key="1">
    <citation type="submission" date="2017-10" db="EMBL/GenBank/DDBJ databases">
        <authorList>
            <person name="Banno H."/>
            <person name="Chua N.-H."/>
        </authorList>
    </citation>
    <scope>NUCLEOTIDE SEQUENCE [LARGE SCALE GENOMIC DNA]</scope>
    <source>
        <strain evidence="11 12">YW11</strain>
    </source>
</reference>
<evidence type="ECO:0000256" key="7">
    <source>
        <dbReference type="ARBA" id="ARBA00023239"/>
    </source>
</evidence>
<comment type="caution">
    <text evidence="11">The sequence shown here is derived from an EMBL/GenBank/DDBJ whole genome shotgun (WGS) entry which is preliminary data.</text>
</comment>
<dbReference type="SUPFAM" id="SSF53383">
    <property type="entry name" value="PLP-dependent transferases"/>
    <property type="match status" value="1"/>
</dbReference>
<dbReference type="Pfam" id="PF00155">
    <property type="entry name" value="Aminotran_1_2"/>
    <property type="match status" value="1"/>
</dbReference>
<dbReference type="PANTHER" id="PTHR42885:SF1">
    <property type="entry name" value="THREONINE-PHOSPHATE DECARBOXYLASE"/>
    <property type="match status" value="1"/>
</dbReference>
<evidence type="ECO:0000256" key="9">
    <source>
        <dbReference type="ARBA" id="ARBA00048531"/>
    </source>
</evidence>
<dbReference type="GO" id="GO:0009236">
    <property type="term" value="P:cobalamin biosynthetic process"/>
    <property type="evidence" value="ECO:0007669"/>
    <property type="project" value="UniProtKB-UniPathway"/>
</dbReference>
<dbReference type="InterPro" id="IPR015422">
    <property type="entry name" value="PyrdxlP-dep_Trfase_small"/>
</dbReference>
<evidence type="ECO:0000256" key="3">
    <source>
        <dbReference type="ARBA" id="ARBA00004953"/>
    </source>
</evidence>
<dbReference type="GO" id="GO:0048472">
    <property type="term" value="F:threonine-phosphate decarboxylase activity"/>
    <property type="evidence" value="ECO:0007669"/>
    <property type="project" value="UniProtKB-EC"/>
</dbReference>
<dbReference type="Gene3D" id="3.40.640.10">
    <property type="entry name" value="Type I PLP-dependent aspartate aminotransferase-like (Major domain)"/>
    <property type="match status" value="1"/>
</dbReference>
<dbReference type="EMBL" id="PDNU01000028">
    <property type="protein sequence ID" value="PHK94264.1"/>
    <property type="molecule type" value="Genomic_DNA"/>
</dbReference>
<evidence type="ECO:0000256" key="2">
    <source>
        <dbReference type="ARBA" id="ARBA00003444"/>
    </source>
</evidence>
<accession>A0A2C7AB02</accession>
<keyword evidence="5" id="KW-0169">Cobalamin biosynthesis</keyword>
<dbReference type="InterPro" id="IPR004838">
    <property type="entry name" value="NHTrfase_class1_PyrdxlP-BS"/>
</dbReference>
<dbReference type="InterPro" id="IPR015424">
    <property type="entry name" value="PyrdxlP-dep_Trfase"/>
</dbReference>
<dbReference type="Proteomes" id="UP000223527">
    <property type="component" value="Unassembled WGS sequence"/>
</dbReference>
<comment type="catalytic activity">
    <reaction evidence="9">
        <text>O-phospho-L-threonine + H(+) = (R)-1-aminopropan-2-yl phosphate + CO2</text>
        <dbReference type="Rhea" id="RHEA:11492"/>
        <dbReference type="ChEBI" id="CHEBI:15378"/>
        <dbReference type="ChEBI" id="CHEBI:16526"/>
        <dbReference type="ChEBI" id="CHEBI:58563"/>
        <dbReference type="ChEBI" id="CHEBI:58675"/>
        <dbReference type="EC" id="4.1.1.81"/>
    </reaction>
</comment>
<dbReference type="CDD" id="cd00609">
    <property type="entry name" value="AAT_like"/>
    <property type="match status" value="1"/>
</dbReference>
<dbReference type="UniPathway" id="UPA00148"/>
<name>A0A2C7AB02_9PROT</name>
<protein>
    <recommendedName>
        <fullName evidence="4">threonine-phosphate decarboxylase</fullName>
        <ecNumber evidence="4">4.1.1.81</ecNumber>
    </recommendedName>
    <alternativeName>
        <fullName evidence="8">L-threonine-O-3-phosphate decarboxylase</fullName>
    </alternativeName>
</protein>
<evidence type="ECO:0000259" key="10">
    <source>
        <dbReference type="Pfam" id="PF00155"/>
    </source>
</evidence>
<dbReference type="PROSITE" id="PS00105">
    <property type="entry name" value="AA_TRANSFER_CLASS_1"/>
    <property type="match status" value="1"/>
</dbReference>
<dbReference type="Gene3D" id="3.90.1150.10">
    <property type="entry name" value="Aspartate Aminotransferase, domain 1"/>
    <property type="match status" value="1"/>
</dbReference>
<dbReference type="InterPro" id="IPR015421">
    <property type="entry name" value="PyrdxlP-dep_Trfase_major"/>
</dbReference>
<comment type="pathway">
    <text evidence="3">Cofactor biosynthesis; adenosylcobalamin biosynthesis.</text>
</comment>
<proteinExistence type="predicted"/>
<keyword evidence="12" id="KW-1185">Reference proteome</keyword>
<evidence type="ECO:0000256" key="5">
    <source>
        <dbReference type="ARBA" id="ARBA00022573"/>
    </source>
</evidence>
<keyword evidence="6" id="KW-0663">Pyridoxal phosphate</keyword>